<dbReference type="AlphaFoldDB" id="A0A814CJ45"/>
<keyword evidence="6" id="KW-1185">Reference proteome</keyword>
<sequence length="95" mass="11173">MNLLNMAKHLHLTQMEFGFEDTIPSADEIFASQQLFKILKTFEDSGFSELRTYQTLDFHDEYDEMTDKEESTDEEESNDEQDNIDDYDENQACLS</sequence>
<dbReference type="EMBL" id="CAJOBA010039340">
    <property type="protein sequence ID" value="CAF4076005.1"/>
    <property type="molecule type" value="Genomic_DNA"/>
</dbReference>
<organism evidence="2 6">
    <name type="scientific">Didymodactylos carnosus</name>
    <dbReference type="NCBI Taxonomy" id="1234261"/>
    <lineage>
        <taxon>Eukaryota</taxon>
        <taxon>Metazoa</taxon>
        <taxon>Spiralia</taxon>
        <taxon>Gnathifera</taxon>
        <taxon>Rotifera</taxon>
        <taxon>Eurotatoria</taxon>
        <taxon>Bdelloidea</taxon>
        <taxon>Philodinida</taxon>
        <taxon>Philodinidae</taxon>
        <taxon>Didymodactylos</taxon>
    </lineage>
</organism>
<dbReference type="Proteomes" id="UP000663829">
    <property type="component" value="Unassembled WGS sequence"/>
</dbReference>
<gene>
    <name evidence="2" type="ORF">GPM918_LOCUS10807</name>
    <name evidence="3" type="ORF">OVA965_LOCUS27156</name>
    <name evidence="4" type="ORF">SRO942_LOCUS10808</name>
    <name evidence="5" type="ORF">TMI583_LOCUS27903</name>
</gene>
<evidence type="ECO:0000313" key="4">
    <source>
        <dbReference type="EMBL" id="CAF3719206.1"/>
    </source>
</evidence>
<name>A0A814CJ45_9BILA</name>
<feature type="region of interest" description="Disordered" evidence="1">
    <location>
        <begin position="58"/>
        <end position="95"/>
    </location>
</feature>
<comment type="caution">
    <text evidence="2">The sequence shown here is derived from an EMBL/GenBank/DDBJ whole genome shotgun (WGS) entry which is preliminary data.</text>
</comment>
<evidence type="ECO:0000256" key="1">
    <source>
        <dbReference type="SAM" id="MobiDB-lite"/>
    </source>
</evidence>
<dbReference type="Proteomes" id="UP000681722">
    <property type="component" value="Unassembled WGS sequence"/>
</dbReference>
<reference evidence="2" key="1">
    <citation type="submission" date="2021-02" db="EMBL/GenBank/DDBJ databases">
        <authorList>
            <person name="Nowell W R."/>
        </authorList>
    </citation>
    <scope>NUCLEOTIDE SEQUENCE</scope>
</reference>
<dbReference type="Proteomes" id="UP000677228">
    <property type="component" value="Unassembled WGS sequence"/>
</dbReference>
<evidence type="ECO:0000313" key="2">
    <source>
        <dbReference type="EMBL" id="CAF0942872.1"/>
    </source>
</evidence>
<evidence type="ECO:0000313" key="5">
    <source>
        <dbReference type="EMBL" id="CAF4076005.1"/>
    </source>
</evidence>
<dbReference type="EMBL" id="CAJNOK010017778">
    <property type="protein sequence ID" value="CAF1270369.1"/>
    <property type="molecule type" value="Genomic_DNA"/>
</dbReference>
<feature type="compositionally biased region" description="Acidic residues" evidence="1">
    <location>
        <begin position="60"/>
        <end position="89"/>
    </location>
</feature>
<evidence type="ECO:0000313" key="3">
    <source>
        <dbReference type="EMBL" id="CAF1270369.1"/>
    </source>
</evidence>
<proteinExistence type="predicted"/>
<evidence type="ECO:0000313" key="6">
    <source>
        <dbReference type="Proteomes" id="UP000663829"/>
    </source>
</evidence>
<dbReference type="EMBL" id="CAJOBC010002166">
    <property type="protein sequence ID" value="CAF3719206.1"/>
    <property type="molecule type" value="Genomic_DNA"/>
</dbReference>
<dbReference type="Proteomes" id="UP000682733">
    <property type="component" value="Unassembled WGS sequence"/>
</dbReference>
<accession>A0A814CJ45</accession>
<dbReference type="OrthoDB" id="10045922at2759"/>
<protein>
    <submittedName>
        <fullName evidence="2">Uncharacterized protein</fullName>
    </submittedName>
</protein>
<dbReference type="EMBL" id="CAJNOQ010002166">
    <property type="protein sequence ID" value="CAF0942872.1"/>
    <property type="molecule type" value="Genomic_DNA"/>
</dbReference>